<name>A0A1I4JLL9_9FIRM</name>
<dbReference type="Pfam" id="PF22010">
    <property type="entry name" value="OrtA"/>
    <property type="match status" value="1"/>
</dbReference>
<organism evidence="1 2">
    <name type="scientific">Pelosinus propionicus DSM 13327</name>
    <dbReference type="NCBI Taxonomy" id="1123291"/>
    <lineage>
        <taxon>Bacteria</taxon>
        <taxon>Bacillati</taxon>
        <taxon>Bacillota</taxon>
        <taxon>Negativicutes</taxon>
        <taxon>Selenomonadales</taxon>
        <taxon>Sporomusaceae</taxon>
        <taxon>Pelosinus</taxon>
    </lineage>
</organism>
<dbReference type="OrthoDB" id="3712030at2"/>
<dbReference type="STRING" id="1123291.SAMN04490355_10138"/>
<dbReference type="NCBIfam" id="NF040739">
    <property type="entry name" value="ornith_OrtA"/>
    <property type="match status" value="1"/>
</dbReference>
<dbReference type="InterPro" id="IPR047755">
    <property type="entry name" value="OrtA"/>
</dbReference>
<sequence length="103" mass="11360">MSQAQKGDWVQIYQIILPAGKRAPQVPAETASVPLEMWVKGFLEEEQAQVGTDVTICSLAGRLLRGRLIAKNPHYEVNYGFPQPELLTIGAELKAILEGNIDE</sequence>
<dbReference type="RefSeq" id="WP_090935368.1">
    <property type="nucleotide sequence ID" value="NZ_FOTS01000013.1"/>
</dbReference>
<proteinExistence type="predicted"/>
<accession>A0A1I4JLL9</accession>
<evidence type="ECO:0000313" key="1">
    <source>
        <dbReference type="EMBL" id="SFL67469.1"/>
    </source>
</evidence>
<reference evidence="2" key="1">
    <citation type="submission" date="2016-10" db="EMBL/GenBank/DDBJ databases">
        <authorList>
            <person name="Varghese N."/>
            <person name="Submissions S."/>
        </authorList>
    </citation>
    <scope>NUCLEOTIDE SEQUENCE [LARGE SCALE GENOMIC DNA]</scope>
    <source>
        <strain evidence="2">DSM 13327</strain>
    </source>
</reference>
<keyword evidence="2" id="KW-1185">Reference proteome</keyword>
<gene>
    <name evidence="1" type="ORF">SAMN04490355_10138</name>
</gene>
<evidence type="ECO:0000313" key="2">
    <source>
        <dbReference type="Proteomes" id="UP000199520"/>
    </source>
</evidence>
<dbReference type="EMBL" id="FOTS01000013">
    <property type="protein sequence ID" value="SFL67469.1"/>
    <property type="molecule type" value="Genomic_DNA"/>
</dbReference>
<dbReference type="AlphaFoldDB" id="A0A1I4JLL9"/>
<dbReference type="Proteomes" id="UP000199520">
    <property type="component" value="Unassembled WGS sequence"/>
</dbReference>
<evidence type="ECO:0008006" key="3">
    <source>
        <dbReference type="Google" id="ProtNLM"/>
    </source>
</evidence>
<protein>
    <recommendedName>
        <fullName evidence="3">2-amino-4-ketopentanoate thiolase alpha subunit</fullName>
    </recommendedName>
</protein>